<evidence type="ECO:0000256" key="5">
    <source>
        <dbReference type="SAM" id="MobiDB-lite"/>
    </source>
</evidence>
<reference evidence="7 8" key="1">
    <citation type="submission" date="2024-06" db="EMBL/GenBank/DDBJ databases">
        <title>Chitinophaga defluvii sp. nov., isolated from municipal sewage.</title>
        <authorList>
            <person name="Zhang L."/>
        </authorList>
    </citation>
    <scope>NUCLEOTIDE SEQUENCE [LARGE SCALE GENOMIC DNA]</scope>
    <source>
        <strain evidence="7 8">H8</strain>
    </source>
</reference>
<dbReference type="InterPro" id="IPR051056">
    <property type="entry name" value="Glycosyl_Hydrolase_73"/>
</dbReference>
<evidence type="ECO:0000256" key="4">
    <source>
        <dbReference type="ARBA" id="ARBA00032108"/>
    </source>
</evidence>
<comment type="caution">
    <text evidence="7">The sequence shown here is derived from an EMBL/GenBank/DDBJ whole genome shotgun (WGS) entry which is preliminary data.</text>
</comment>
<accession>A0ABV2TDZ8</accession>
<name>A0ABV2TDZ8_9BACT</name>
<feature type="domain" description="LysM" evidence="6">
    <location>
        <begin position="436"/>
        <end position="479"/>
    </location>
</feature>
<evidence type="ECO:0000256" key="1">
    <source>
        <dbReference type="ARBA" id="ARBA00022529"/>
    </source>
</evidence>
<dbReference type="EMBL" id="JBEXAC010000003">
    <property type="protein sequence ID" value="MET7001256.1"/>
    <property type="molecule type" value="Genomic_DNA"/>
</dbReference>
<dbReference type="CDD" id="cd00118">
    <property type="entry name" value="LysM"/>
    <property type="match status" value="2"/>
</dbReference>
<dbReference type="SMART" id="SM00257">
    <property type="entry name" value="LysM"/>
    <property type="match status" value="2"/>
</dbReference>
<protein>
    <recommendedName>
        <fullName evidence="4">Peptidoglycan hydrolase</fullName>
    </recommendedName>
</protein>
<dbReference type="InterPro" id="IPR002901">
    <property type="entry name" value="MGlyc_endo_b_GlcNAc-like_dom"/>
</dbReference>
<feature type="region of interest" description="Disordered" evidence="5">
    <location>
        <begin position="367"/>
        <end position="395"/>
    </location>
</feature>
<dbReference type="PROSITE" id="PS51257">
    <property type="entry name" value="PROKAR_LIPOPROTEIN"/>
    <property type="match status" value="1"/>
</dbReference>
<dbReference type="Pfam" id="PF01476">
    <property type="entry name" value="LysM"/>
    <property type="match status" value="2"/>
</dbReference>
<dbReference type="Gene3D" id="1.10.530.10">
    <property type="match status" value="1"/>
</dbReference>
<keyword evidence="2" id="KW-0081">Bacteriolytic enzyme</keyword>
<dbReference type="InterPro" id="IPR018392">
    <property type="entry name" value="LysM"/>
</dbReference>
<keyword evidence="1" id="KW-0929">Antimicrobial</keyword>
<gene>
    <name evidence="7" type="ORF">ABR189_27990</name>
</gene>
<dbReference type="SUPFAM" id="SSF54106">
    <property type="entry name" value="LysM domain"/>
    <property type="match status" value="1"/>
</dbReference>
<dbReference type="Pfam" id="PF01832">
    <property type="entry name" value="Glucosaminidase"/>
    <property type="match status" value="1"/>
</dbReference>
<evidence type="ECO:0000256" key="3">
    <source>
        <dbReference type="ARBA" id="ARBA00022801"/>
    </source>
</evidence>
<dbReference type="PROSITE" id="PS51782">
    <property type="entry name" value="LYSM"/>
    <property type="match status" value="1"/>
</dbReference>
<evidence type="ECO:0000256" key="2">
    <source>
        <dbReference type="ARBA" id="ARBA00022638"/>
    </source>
</evidence>
<organism evidence="7 8">
    <name type="scientific">Chitinophaga defluvii</name>
    <dbReference type="NCBI Taxonomy" id="3163343"/>
    <lineage>
        <taxon>Bacteria</taxon>
        <taxon>Pseudomonadati</taxon>
        <taxon>Bacteroidota</taxon>
        <taxon>Chitinophagia</taxon>
        <taxon>Chitinophagales</taxon>
        <taxon>Chitinophagaceae</taxon>
        <taxon>Chitinophaga</taxon>
    </lineage>
</organism>
<dbReference type="InterPro" id="IPR036779">
    <property type="entry name" value="LysM_dom_sf"/>
</dbReference>
<evidence type="ECO:0000313" key="7">
    <source>
        <dbReference type="EMBL" id="MET7001256.1"/>
    </source>
</evidence>
<evidence type="ECO:0000313" key="8">
    <source>
        <dbReference type="Proteomes" id="UP001549749"/>
    </source>
</evidence>
<keyword evidence="3" id="KW-0378">Hydrolase</keyword>
<dbReference type="RefSeq" id="WP_354663828.1">
    <property type="nucleotide sequence ID" value="NZ_JBEXAC010000003.1"/>
</dbReference>
<dbReference type="SMART" id="SM00047">
    <property type="entry name" value="LYZ2"/>
    <property type="match status" value="1"/>
</dbReference>
<evidence type="ECO:0000259" key="6">
    <source>
        <dbReference type="PROSITE" id="PS51782"/>
    </source>
</evidence>
<dbReference type="Proteomes" id="UP001549749">
    <property type="component" value="Unassembled WGS sequence"/>
</dbReference>
<dbReference type="PANTHER" id="PTHR33308">
    <property type="entry name" value="PEPTIDOGLYCAN HYDROLASE FLGJ"/>
    <property type="match status" value="1"/>
</dbReference>
<dbReference type="PANTHER" id="PTHR33308:SF9">
    <property type="entry name" value="PEPTIDOGLYCAN HYDROLASE FLGJ"/>
    <property type="match status" value="1"/>
</dbReference>
<sequence length="481" mass="53158">MQIRKLLLVVSFLVGCMPLLKAQKLTTEQYIALYKGAAIEEMRRSGVPAAIKLAQGIVETQSGNGWLVLNSNNHFGIKCKNNWTGKTVSYDDDARGECFRVYETARDSYKDHSDFLRNNPRYSFLFQFSQDDYKSWAFGLKQAGYATNKTYPQQLIKVIEDYDLQRYSLQALGRIPLDSDVTTNPVYAGGNKHNTSNGSASRPAATVAAPIAPPAMDLGSYPKGVFEINGRKVIFVAAGTSLIQLANEKDIRLSKLVRFNDLEDDRPLKRNTFIFLQRKAKKGRNDYHTVAATETMHDIAQAEGVQMKWLRRRNKMSEGEEPAPGQRLALNGYASAKPRLAVNAPKQEEPADFSPRKALDGLKEEIEKASEGSVAAVPAAKETPAPQQNGLPPGMVEDLKKVAEVTPVTPRAQAPAQTDNPPAPVKTAAAKPGVLQYHDVQPKETLFAIARQYNTTVSQLQQWNNLSGNDIKIGQRLLVGK</sequence>
<keyword evidence="8" id="KW-1185">Reference proteome</keyword>
<dbReference type="Gene3D" id="3.10.350.10">
    <property type="entry name" value="LysM domain"/>
    <property type="match status" value="2"/>
</dbReference>
<proteinExistence type="predicted"/>